<dbReference type="Proteomes" id="UP000245207">
    <property type="component" value="Unassembled WGS sequence"/>
</dbReference>
<dbReference type="PANTHER" id="PTHR34466">
    <property type="entry name" value="OS11G0129800 PROTEIN"/>
    <property type="match status" value="1"/>
</dbReference>
<reference evidence="1 2" key="1">
    <citation type="journal article" date="2018" name="Mol. Plant">
        <title>The genome of Artemisia annua provides insight into the evolution of Asteraceae family and artemisinin biosynthesis.</title>
        <authorList>
            <person name="Shen Q."/>
            <person name="Zhang L."/>
            <person name="Liao Z."/>
            <person name="Wang S."/>
            <person name="Yan T."/>
            <person name="Shi P."/>
            <person name="Liu M."/>
            <person name="Fu X."/>
            <person name="Pan Q."/>
            <person name="Wang Y."/>
            <person name="Lv Z."/>
            <person name="Lu X."/>
            <person name="Zhang F."/>
            <person name="Jiang W."/>
            <person name="Ma Y."/>
            <person name="Chen M."/>
            <person name="Hao X."/>
            <person name="Li L."/>
            <person name="Tang Y."/>
            <person name="Lv G."/>
            <person name="Zhou Y."/>
            <person name="Sun X."/>
            <person name="Brodelius P.E."/>
            <person name="Rose J.K.C."/>
            <person name="Tang K."/>
        </authorList>
    </citation>
    <scope>NUCLEOTIDE SEQUENCE [LARGE SCALE GENOMIC DNA]</scope>
    <source>
        <strain evidence="2">cv. Huhao1</strain>
        <tissue evidence="1">Leaf</tissue>
    </source>
</reference>
<dbReference type="OrthoDB" id="1693044at2759"/>
<evidence type="ECO:0000313" key="2">
    <source>
        <dbReference type="Proteomes" id="UP000245207"/>
    </source>
</evidence>
<dbReference type="AlphaFoldDB" id="A0A2U1P5W2"/>
<name>A0A2U1P5W2_ARTAN</name>
<comment type="caution">
    <text evidence="1">The sequence shown here is derived from an EMBL/GenBank/DDBJ whole genome shotgun (WGS) entry which is preliminary data.</text>
</comment>
<proteinExistence type="predicted"/>
<accession>A0A2U1P5W2</accession>
<sequence>MKQIPEPDVIPSPAHNFVNTTRGSSFSEICFHDLPLDFSLVKDDIYELQSSKLEDQEDVDGSKIIREVFPLEIGDTGLSWLKWEIGDISRFTTQTNEEKSRPRSAFDMQKYVEIQNNEQNLFENWRERKSISSGGLLLCRNKL</sequence>
<dbReference type="PANTHER" id="PTHR34466:SF1">
    <property type="entry name" value="OS06G0609800 PROTEIN"/>
    <property type="match status" value="1"/>
</dbReference>
<dbReference type="EMBL" id="PKPP01001638">
    <property type="protein sequence ID" value="PWA81067.1"/>
    <property type="molecule type" value="Genomic_DNA"/>
</dbReference>
<evidence type="ECO:0000313" key="1">
    <source>
        <dbReference type="EMBL" id="PWA81067.1"/>
    </source>
</evidence>
<keyword evidence="2" id="KW-1185">Reference proteome</keyword>
<protein>
    <submittedName>
        <fullName evidence="1">Uncharacterized protein</fullName>
    </submittedName>
</protein>
<organism evidence="1 2">
    <name type="scientific">Artemisia annua</name>
    <name type="common">Sweet wormwood</name>
    <dbReference type="NCBI Taxonomy" id="35608"/>
    <lineage>
        <taxon>Eukaryota</taxon>
        <taxon>Viridiplantae</taxon>
        <taxon>Streptophyta</taxon>
        <taxon>Embryophyta</taxon>
        <taxon>Tracheophyta</taxon>
        <taxon>Spermatophyta</taxon>
        <taxon>Magnoliopsida</taxon>
        <taxon>eudicotyledons</taxon>
        <taxon>Gunneridae</taxon>
        <taxon>Pentapetalae</taxon>
        <taxon>asterids</taxon>
        <taxon>campanulids</taxon>
        <taxon>Asterales</taxon>
        <taxon>Asteraceae</taxon>
        <taxon>Asteroideae</taxon>
        <taxon>Anthemideae</taxon>
        <taxon>Artemisiinae</taxon>
        <taxon>Artemisia</taxon>
    </lineage>
</organism>
<gene>
    <name evidence="1" type="ORF">CTI12_AA191920</name>
</gene>